<accession>A0A177G483</accession>
<evidence type="ECO:0000313" key="1">
    <source>
        <dbReference type="EMBL" id="OAG75168.1"/>
    </source>
</evidence>
<organism evidence="1 2">
    <name type="scientific">Acetobacter malorum</name>
    <dbReference type="NCBI Taxonomy" id="178901"/>
    <lineage>
        <taxon>Bacteria</taxon>
        <taxon>Pseudomonadati</taxon>
        <taxon>Pseudomonadota</taxon>
        <taxon>Alphaproteobacteria</taxon>
        <taxon>Acetobacterales</taxon>
        <taxon>Acetobacteraceae</taxon>
        <taxon>Acetobacter</taxon>
    </lineage>
</organism>
<reference evidence="1 2" key="1">
    <citation type="submission" date="2016-03" db="EMBL/GenBank/DDBJ databases">
        <title>Draft genome sequence of Acetobacter malorum CECT 7742, a strain isolated from strawberry vinegar.</title>
        <authorList>
            <person name="Sainz F."/>
            <person name="Mas A."/>
            <person name="Torija M.J."/>
        </authorList>
    </citation>
    <scope>NUCLEOTIDE SEQUENCE [LARGE SCALE GENOMIC DNA]</scope>
    <source>
        <strain evidence="1 2">CECT 7742</strain>
    </source>
</reference>
<dbReference type="Proteomes" id="UP000077349">
    <property type="component" value="Unassembled WGS sequence"/>
</dbReference>
<evidence type="ECO:0000313" key="2">
    <source>
        <dbReference type="Proteomes" id="UP000077349"/>
    </source>
</evidence>
<name>A0A177G483_9PROT</name>
<gene>
    <name evidence="1" type="ORF">Amal_03664</name>
</gene>
<dbReference type="PATRIC" id="fig|178901.16.peg.3946"/>
<dbReference type="EMBL" id="LVHD01000110">
    <property type="protein sequence ID" value="OAG75168.1"/>
    <property type="molecule type" value="Genomic_DNA"/>
</dbReference>
<dbReference type="AlphaFoldDB" id="A0A177G483"/>
<sequence length="36" mass="4029">MTVILGTYLPDMSDDALQNILRQAVEFALFWVGSGR</sequence>
<comment type="caution">
    <text evidence="1">The sequence shown here is derived from an EMBL/GenBank/DDBJ whole genome shotgun (WGS) entry which is preliminary data.</text>
</comment>
<protein>
    <submittedName>
        <fullName evidence="1">Uncharacterized protein</fullName>
    </submittedName>
</protein>
<proteinExistence type="predicted"/>